<name>A0A5C5W8M4_9BACT</name>
<protein>
    <recommendedName>
        <fullName evidence="4">Type II secretion system protein G</fullName>
    </recommendedName>
</protein>
<dbReference type="PROSITE" id="PS00409">
    <property type="entry name" value="PROKAR_NTER_METHYL"/>
    <property type="match status" value="1"/>
</dbReference>
<dbReference type="InterPro" id="IPR045584">
    <property type="entry name" value="Pilin-like"/>
</dbReference>
<dbReference type="Proteomes" id="UP000318995">
    <property type="component" value="Unassembled WGS sequence"/>
</dbReference>
<dbReference type="RefSeq" id="WP_146573618.1">
    <property type="nucleotide sequence ID" value="NZ_SJPH01000003.1"/>
</dbReference>
<keyword evidence="1" id="KW-1133">Transmembrane helix</keyword>
<evidence type="ECO:0000313" key="3">
    <source>
        <dbReference type="Proteomes" id="UP000318995"/>
    </source>
</evidence>
<dbReference type="InterPro" id="IPR012902">
    <property type="entry name" value="N_methyl_site"/>
</dbReference>
<reference evidence="2 3" key="1">
    <citation type="submission" date="2019-02" db="EMBL/GenBank/DDBJ databases">
        <title>Deep-cultivation of Planctomycetes and their phenomic and genomic characterization uncovers novel biology.</title>
        <authorList>
            <person name="Wiegand S."/>
            <person name="Jogler M."/>
            <person name="Boedeker C."/>
            <person name="Pinto D."/>
            <person name="Vollmers J."/>
            <person name="Rivas-Marin E."/>
            <person name="Kohn T."/>
            <person name="Peeters S.H."/>
            <person name="Heuer A."/>
            <person name="Rast P."/>
            <person name="Oberbeckmann S."/>
            <person name="Bunk B."/>
            <person name="Jeske O."/>
            <person name="Meyerdierks A."/>
            <person name="Storesund J.E."/>
            <person name="Kallscheuer N."/>
            <person name="Luecker S."/>
            <person name="Lage O.M."/>
            <person name="Pohl T."/>
            <person name="Merkel B.J."/>
            <person name="Hornburger P."/>
            <person name="Mueller R.-W."/>
            <person name="Bruemmer F."/>
            <person name="Labrenz M."/>
            <person name="Spormann A.M."/>
            <person name="Op Den Camp H."/>
            <person name="Overmann J."/>
            <person name="Amann R."/>
            <person name="Jetten M.S.M."/>
            <person name="Mascher T."/>
            <person name="Medema M.H."/>
            <person name="Devos D.P."/>
            <person name="Kaster A.-K."/>
            <person name="Ovreas L."/>
            <person name="Rohde M."/>
            <person name="Galperin M.Y."/>
            <person name="Jogler C."/>
        </authorList>
    </citation>
    <scope>NUCLEOTIDE SEQUENCE [LARGE SCALE GENOMIC DNA]</scope>
    <source>
        <strain evidence="2 3">Pla111</strain>
    </source>
</reference>
<comment type="caution">
    <text evidence="2">The sequence shown here is derived from an EMBL/GenBank/DDBJ whole genome shotgun (WGS) entry which is preliminary data.</text>
</comment>
<gene>
    <name evidence="2" type="ORF">Pla111_19190</name>
</gene>
<accession>A0A5C5W8M4</accession>
<dbReference type="NCBIfam" id="TIGR02532">
    <property type="entry name" value="IV_pilin_GFxxxE"/>
    <property type="match status" value="1"/>
</dbReference>
<feature type="transmembrane region" description="Helical" evidence="1">
    <location>
        <begin position="20"/>
        <end position="43"/>
    </location>
</feature>
<keyword evidence="1" id="KW-0812">Transmembrane</keyword>
<dbReference type="AlphaFoldDB" id="A0A5C5W8M4"/>
<organism evidence="2 3">
    <name type="scientific">Botrimarina hoheduenensis</name>
    <dbReference type="NCBI Taxonomy" id="2528000"/>
    <lineage>
        <taxon>Bacteria</taxon>
        <taxon>Pseudomonadati</taxon>
        <taxon>Planctomycetota</taxon>
        <taxon>Planctomycetia</taxon>
        <taxon>Pirellulales</taxon>
        <taxon>Lacipirellulaceae</taxon>
        <taxon>Botrimarina</taxon>
    </lineage>
</organism>
<evidence type="ECO:0008006" key="4">
    <source>
        <dbReference type="Google" id="ProtNLM"/>
    </source>
</evidence>
<evidence type="ECO:0000313" key="2">
    <source>
        <dbReference type="EMBL" id="TWT46817.1"/>
    </source>
</evidence>
<dbReference type="OrthoDB" id="253619at2"/>
<dbReference type="EMBL" id="SJPH01000003">
    <property type="protein sequence ID" value="TWT46817.1"/>
    <property type="molecule type" value="Genomic_DNA"/>
</dbReference>
<dbReference type="SUPFAM" id="SSF54523">
    <property type="entry name" value="Pili subunits"/>
    <property type="match status" value="1"/>
</dbReference>
<sequence>MTPSAPPTPLAPAGVRRGLTLVELLVAIAIVAILATLLLGVAARAGRTAREARTKQLIARLHTLVSERYEEYRAQRVELNERLQNPANPVSASNPPYWFTFLQAARGPSVNTLNEGQQRAYGRLFALREQQRIEMPDRWSDIALTPLVGTVSVINATDLPPNAPPSGYDKHPRFIAQRTPLNLQHVRRYNALWSRTNTLTKQTNTLADVLRNESAECLYLTVMNTTGDGEARGLFKESDMGDTDGDGAPEFLDAWGNPIGWLRWPAGYDSDLQLSYDRLARLFNETPPTGQTAAETMLAALDDNHDPLDLFRIDRTPLDATGALSGFDGNTGAGARGWRLVPLIYSAGPDQDLGLYTGLVETSTDTFQQYFAALSDPYNADPGWSSVSDIPPPPLGIALSASLDAAEGREQATDNLTNHLIEAR</sequence>
<dbReference type="Pfam" id="PF07963">
    <property type="entry name" value="N_methyl"/>
    <property type="match status" value="1"/>
</dbReference>
<dbReference type="Gene3D" id="3.30.700.10">
    <property type="entry name" value="Glycoprotein, Type 4 Pilin"/>
    <property type="match status" value="1"/>
</dbReference>
<proteinExistence type="predicted"/>
<keyword evidence="3" id="KW-1185">Reference proteome</keyword>
<keyword evidence="1" id="KW-0472">Membrane</keyword>
<evidence type="ECO:0000256" key="1">
    <source>
        <dbReference type="SAM" id="Phobius"/>
    </source>
</evidence>